<dbReference type="EMBL" id="JAESVB010000009">
    <property type="protein sequence ID" value="MCB8876972.1"/>
    <property type="molecule type" value="Genomic_DNA"/>
</dbReference>
<evidence type="ECO:0000256" key="4">
    <source>
        <dbReference type="ARBA" id="ARBA00023014"/>
    </source>
</evidence>
<comment type="caution">
    <text evidence="8">The sequence shown here is derived from an EMBL/GenBank/DDBJ whole genome shotgun (WGS) entry which is preliminary data.</text>
</comment>
<evidence type="ECO:0000313" key="8">
    <source>
        <dbReference type="EMBL" id="MCB8876972.1"/>
    </source>
</evidence>
<evidence type="ECO:0000256" key="3">
    <source>
        <dbReference type="ARBA" id="ARBA00023004"/>
    </source>
</evidence>
<evidence type="ECO:0000256" key="2">
    <source>
        <dbReference type="ARBA" id="ARBA00022723"/>
    </source>
</evidence>
<reference evidence="8" key="1">
    <citation type="journal article" date="2021" name="Microorganisms">
        <title>Acidisoma silvae sp. nov. and Acidisomacellulosilytica sp. nov., Two Acidophilic Bacteria Isolated from Decaying Wood, Hydrolyzing Cellulose and Producing Poly-3-hydroxybutyrate.</title>
        <authorList>
            <person name="Mieszkin S."/>
            <person name="Pouder E."/>
            <person name="Uroz S."/>
            <person name="Simon-Colin C."/>
            <person name="Alain K."/>
        </authorList>
    </citation>
    <scope>NUCLEOTIDE SEQUENCE</scope>
    <source>
        <strain evidence="8">HW T2.11</strain>
    </source>
</reference>
<dbReference type="GO" id="GO:0016020">
    <property type="term" value="C:membrane"/>
    <property type="evidence" value="ECO:0007669"/>
    <property type="project" value="InterPro"/>
</dbReference>
<keyword evidence="2" id="KW-0479">Metal-binding</keyword>
<evidence type="ECO:0000256" key="6">
    <source>
        <dbReference type="ARBA" id="ARBA00034078"/>
    </source>
</evidence>
<evidence type="ECO:0000256" key="5">
    <source>
        <dbReference type="ARBA" id="ARBA00023157"/>
    </source>
</evidence>
<dbReference type="InterPro" id="IPR017941">
    <property type="entry name" value="Rieske_2Fe-2S"/>
</dbReference>
<proteinExistence type="predicted"/>
<keyword evidence="1" id="KW-0001">2Fe-2S</keyword>
<dbReference type="InterPro" id="IPR014349">
    <property type="entry name" value="Rieske_Fe-S_prot"/>
</dbReference>
<name>A0A963YUU9_9PROT</name>
<keyword evidence="3" id="KW-0408">Iron</keyword>
<accession>A0A963YUU9</accession>
<dbReference type="InterPro" id="IPR036922">
    <property type="entry name" value="Rieske_2Fe-2S_sf"/>
</dbReference>
<reference evidence="8" key="2">
    <citation type="submission" date="2021-01" db="EMBL/GenBank/DDBJ databases">
        <authorList>
            <person name="Mieszkin S."/>
            <person name="Pouder E."/>
            <person name="Alain K."/>
        </authorList>
    </citation>
    <scope>NUCLEOTIDE SEQUENCE</scope>
    <source>
        <strain evidence="8">HW T2.11</strain>
    </source>
</reference>
<comment type="cofactor">
    <cofactor evidence="6">
        <name>[2Fe-2S] cluster</name>
        <dbReference type="ChEBI" id="CHEBI:190135"/>
    </cofactor>
</comment>
<evidence type="ECO:0000313" key="9">
    <source>
        <dbReference type="Proteomes" id="UP000708298"/>
    </source>
</evidence>
<sequence length="177" mass="18397">MPCSRRTLLQTSLGCTVMAKTAGAMDFAAPDWAEPGDRLSPADHPTETLRARDIIAGAPPILVSPRKPDGELRGSRFSQLLILRLAPTANGPSSGRLLGYTAICSHAGCVVSSWIPGLNLFLCPCHGSEYDPARHGAVVGGPAPAPLPSIPLQDVSGLVEVAGHFSARPGGRTGRTD</sequence>
<dbReference type="PANTHER" id="PTHR10134">
    <property type="entry name" value="CYTOCHROME B-C1 COMPLEX SUBUNIT RIESKE, MITOCHONDRIAL"/>
    <property type="match status" value="1"/>
</dbReference>
<dbReference type="Proteomes" id="UP000708298">
    <property type="component" value="Unassembled WGS sequence"/>
</dbReference>
<dbReference type="GO" id="GO:0051537">
    <property type="term" value="F:2 iron, 2 sulfur cluster binding"/>
    <property type="evidence" value="ECO:0007669"/>
    <property type="project" value="UniProtKB-KW"/>
</dbReference>
<dbReference type="Pfam" id="PF00355">
    <property type="entry name" value="Rieske"/>
    <property type="match status" value="1"/>
</dbReference>
<dbReference type="SUPFAM" id="SSF50022">
    <property type="entry name" value="ISP domain"/>
    <property type="match status" value="1"/>
</dbReference>
<evidence type="ECO:0000256" key="1">
    <source>
        <dbReference type="ARBA" id="ARBA00022714"/>
    </source>
</evidence>
<dbReference type="GO" id="GO:0046872">
    <property type="term" value="F:metal ion binding"/>
    <property type="evidence" value="ECO:0007669"/>
    <property type="project" value="UniProtKB-KW"/>
</dbReference>
<dbReference type="InterPro" id="IPR005805">
    <property type="entry name" value="Rieske_Fe-S_prot_C"/>
</dbReference>
<keyword evidence="9" id="KW-1185">Reference proteome</keyword>
<evidence type="ECO:0000259" key="7">
    <source>
        <dbReference type="PROSITE" id="PS51296"/>
    </source>
</evidence>
<dbReference type="AlphaFoldDB" id="A0A963YUU9"/>
<dbReference type="PROSITE" id="PS51296">
    <property type="entry name" value="RIESKE"/>
    <property type="match status" value="1"/>
</dbReference>
<dbReference type="Gene3D" id="2.102.10.10">
    <property type="entry name" value="Rieske [2Fe-2S] iron-sulphur domain"/>
    <property type="match status" value="1"/>
</dbReference>
<feature type="domain" description="Rieske" evidence="7">
    <location>
        <begin position="58"/>
        <end position="161"/>
    </location>
</feature>
<keyword evidence="5" id="KW-1015">Disulfide bond</keyword>
<keyword evidence="4" id="KW-0411">Iron-sulfur</keyword>
<protein>
    <submittedName>
        <fullName evidence="8">Ubiquinol-cytochrome c reductase iron-sulfur subunit</fullName>
    </submittedName>
</protein>
<dbReference type="PRINTS" id="PR00162">
    <property type="entry name" value="RIESKE"/>
</dbReference>
<gene>
    <name evidence="8" type="ORF">ASILVAE211_17390</name>
</gene>
<organism evidence="8 9">
    <name type="scientific">Acidisoma silvae</name>
    <dbReference type="NCBI Taxonomy" id="2802396"/>
    <lineage>
        <taxon>Bacteria</taxon>
        <taxon>Pseudomonadati</taxon>
        <taxon>Pseudomonadota</taxon>
        <taxon>Alphaproteobacteria</taxon>
        <taxon>Acetobacterales</taxon>
        <taxon>Acidocellaceae</taxon>
        <taxon>Acidisoma</taxon>
    </lineage>
</organism>